<dbReference type="SUPFAM" id="SSF51556">
    <property type="entry name" value="Metallo-dependent hydrolases"/>
    <property type="match status" value="1"/>
</dbReference>
<dbReference type="OrthoDB" id="9797498at2"/>
<dbReference type="AlphaFoldDB" id="A0A5C6BNH8"/>
<name>A0A5C6BNH8_9PLAN</name>
<evidence type="ECO:0000259" key="2">
    <source>
        <dbReference type="Pfam" id="PF01979"/>
    </source>
</evidence>
<dbReference type="Gene3D" id="3.20.20.140">
    <property type="entry name" value="Metal-dependent hydrolases"/>
    <property type="match status" value="1"/>
</dbReference>
<feature type="domain" description="Amidohydrolase-related" evidence="2">
    <location>
        <begin position="86"/>
        <end position="437"/>
    </location>
</feature>
<dbReference type="Proteomes" id="UP000320735">
    <property type="component" value="Unassembled WGS sequence"/>
</dbReference>
<dbReference type="EMBL" id="SJPP01000001">
    <property type="protein sequence ID" value="TWU12124.1"/>
    <property type="molecule type" value="Genomic_DNA"/>
</dbReference>
<accession>A0A5C6BNH8</accession>
<reference evidence="3 4" key="1">
    <citation type="submission" date="2019-02" db="EMBL/GenBank/DDBJ databases">
        <title>Deep-cultivation of Planctomycetes and their phenomic and genomic characterization uncovers novel biology.</title>
        <authorList>
            <person name="Wiegand S."/>
            <person name="Jogler M."/>
            <person name="Boedeker C."/>
            <person name="Pinto D."/>
            <person name="Vollmers J."/>
            <person name="Rivas-Marin E."/>
            <person name="Kohn T."/>
            <person name="Peeters S.H."/>
            <person name="Heuer A."/>
            <person name="Rast P."/>
            <person name="Oberbeckmann S."/>
            <person name="Bunk B."/>
            <person name="Jeske O."/>
            <person name="Meyerdierks A."/>
            <person name="Storesund J.E."/>
            <person name="Kallscheuer N."/>
            <person name="Luecker S."/>
            <person name="Lage O.M."/>
            <person name="Pohl T."/>
            <person name="Merkel B.J."/>
            <person name="Hornburger P."/>
            <person name="Mueller R.-W."/>
            <person name="Bruemmer F."/>
            <person name="Labrenz M."/>
            <person name="Spormann A.M."/>
            <person name="Op Den Camp H."/>
            <person name="Overmann J."/>
            <person name="Amann R."/>
            <person name="Jetten M.S.M."/>
            <person name="Mascher T."/>
            <person name="Medema M.H."/>
            <person name="Devos D.P."/>
            <person name="Kaster A.-K."/>
            <person name="Ovreas L."/>
            <person name="Rohde M."/>
            <person name="Galperin M.Y."/>
            <person name="Jogler C."/>
        </authorList>
    </citation>
    <scope>NUCLEOTIDE SEQUENCE [LARGE SCALE GENOMIC DNA]</scope>
    <source>
        <strain evidence="3 4">CA54</strain>
    </source>
</reference>
<dbReference type="InterPro" id="IPR057744">
    <property type="entry name" value="OTAase-like"/>
</dbReference>
<dbReference type="InterPro" id="IPR051781">
    <property type="entry name" value="Metallo-dep_Hydrolase"/>
</dbReference>
<keyword evidence="4" id="KW-1185">Reference proteome</keyword>
<keyword evidence="3" id="KW-0378">Hydrolase</keyword>
<organism evidence="3 4">
    <name type="scientific">Symmachiella macrocystis</name>
    <dbReference type="NCBI Taxonomy" id="2527985"/>
    <lineage>
        <taxon>Bacteria</taxon>
        <taxon>Pseudomonadati</taxon>
        <taxon>Planctomycetota</taxon>
        <taxon>Planctomycetia</taxon>
        <taxon>Planctomycetales</taxon>
        <taxon>Planctomycetaceae</taxon>
        <taxon>Symmachiella</taxon>
    </lineage>
</organism>
<dbReference type="InterPro" id="IPR011059">
    <property type="entry name" value="Metal-dep_hydrolase_composite"/>
</dbReference>
<keyword evidence="1" id="KW-0732">Signal</keyword>
<dbReference type="PANTHER" id="PTHR43135">
    <property type="entry name" value="ALPHA-D-RIBOSE 1-METHYLPHOSPHONATE 5-TRIPHOSPHATE DIPHOSPHATASE"/>
    <property type="match status" value="1"/>
</dbReference>
<dbReference type="SUPFAM" id="SSF51338">
    <property type="entry name" value="Composite domain of metallo-dependent hydrolases"/>
    <property type="match status" value="2"/>
</dbReference>
<comment type="caution">
    <text evidence="3">The sequence shown here is derived from an EMBL/GenBank/DDBJ whole genome shotgun (WGS) entry which is preliminary data.</text>
</comment>
<feature type="signal peptide" evidence="1">
    <location>
        <begin position="1"/>
        <end position="23"/>
    </location>
</feature>
<evidence type="ECO:0000313" key="4">
    <source>
        <dbReference type="Proteomes" id="UP000320735"/>
    </source>
</evidence>
<evidence type="ECO:0000256" key="1">
    <source>
        <dbReference type="SAM" id="SignalP"/>
    </source>
</evidence>
<dbReference type="RefSeq" id="WP_146369635.1">
    <property type="nucleotide sequence ID" value="NZ_SJPP01000001.1"/>
</dbReference>
<sequence precursor="true">MNILKSIATLMVSAILTTTLVVAQGAEPLPKLTLISNVNIFDGVNDKLHEGMHVLVKDNLIETVSDMPLAVSQTDRVTKIDGGGRTLMPGLIDSHVHLTFSGTPDAIPAREAMQWDQLGGTQALNAREFLMDGFTTVRDAGACYDGIKKLVDRDLLVGPRIYPSGGILSQTSGHADWRTVSQRNPNLTPARDNNLGRLGLMHLVDGVDRVLAATRQNLAAGATQIKMTTGGGVSSTLDPLHTFQFLPEEIEAAVRAAKDWDTYVMVHAYTDETVMRSLQAGVLCIEHGQMMSDEAMKLLVENGAFLSPNMAAISEELLQHPVYGQGIIGKKTRQFIDGSQNFVKLVNKHKPKVVYNTDVVATDLVGSRGVRDNNLWVHAKSFGNLNALRAMTSVGGELAQLTGKHNPYPHKLGVIEPGAYADIILVDGNPLEDITVLGARPKMFEGEPRRDEGFKTMPFIMKDGRVYKNTLK</sequence>
<dbReference type="GO" id="GO:0016810">
    <property type="term" value="F:hydrolase activity, acting on carbon-nitrogen (but not peptide) bonds"/>
    <property type="evidence" value="ECO:0007669"/>
    <property type="project" value="InterPro"/>
</dbReference>
<dbReference type="PANTHER" id="PTHR43135:SF3">
    <property type="entry name" value="ALPHA-D-RIBOSE 1-METHYLPHOSPHONATE 5-TRIPHOSPHATE DIPHOSPHATASE"/>
    <property type="match status" value="1"/>
</dbReference>
<feature type="chain" id="PRO_5022755413" evidence="1">
    <location>
        <begin position="24"/>
        <end position="472"/>
    </location>
</feature>
<protein>
    <submittedName>
        <fullName evidence="3">Putative chlorohydrolase/aminohydrolase</fullName>
    </submittedName>
</protein>
<dbReference type="Pfam" id="PF01979">
    <property type="entry name" value="Amidohydro_1"/>
    <property type="match status" value="1"/>
</dbReference>
<dbReference type="InterPro" id="IPR006680">
    <property type="entry name" value="Amidohydro-rel"/>
</dbReference>
<dbReference type="Gene3D" id="2.30.40.10">
    <property type="entry name" value="Urease, subunit C, domain 1"/>
    <property type="match status" value="1"/>
</dbReference>
<gene>
    <name evidence="3" type="ORF">CA54_09420</name>
</gene>
<dbReference type="CDD" id="cd01299">
    <property type="entry name" value="Met_dep_hydrolase_A"/>
    <property type="match status" value="1"/>
</dbReference>
<dbReference type="InterPro" id="IPR032466">
    <property type="entry name" value="Metal_Hydrolase"/>
</dbReference>
<proteinExistence type="predicted"/>
<evidence type="ECO:0000313" key="3">
    <source>
        <dbReference type="EMBL" id="TWU12124.1"/>
    </source>
</evidence>